<dbReference type="AlphaFoldDB" id="A0A0M3J4D9"/>
<dbReference type="OrthoDB" id="5814016at2759"/>
<name>A0A0M3J4D9_ANISI</name>
<reference evidence="3" key="1">
    <citation type="submission" date="2017-02" db="UniProtKB">
        <authorList>
            <consortium name="WormBaseParasite"/>
        </authorList>
    </citation>
    <scope>IDENTIFICATION</scope>
</reference>
<reference evidence="1 2" key="2">
    <citation type="submission" date="2018-11" db="EMBL/GenBank/DDBJ databases">
        <authorList>
            <consortium name="Pathogen Informatics"/>
        </authorList>
    </citation>
    <scope>NUCLEOTIDE SEQUENCE [LARGE SCALE GENOMIC DNA]</scope>
</reference>
<evidence type="ECO:0000313" key="1">
    <source>
        <dbReference type="EMBL" id="VDK19800.1"/>
    </source>
</evidence>
<proteinExistence type="predicted"/>
<organism evidence="3">
    <name type="scientific">Anisakis simplex</name>
    <name type="common">Herring worm</name>
    <dbReference type="NCBI Taxonomy" id="6269"/>
    <lineage>
        <taxon>Eukaryota</taxon>
        <taxon>Metazoa</taxon>
        <taxon>Ecdysozoa</taxon>
        <taxon>Nematoda</taxon>
        <taxon>Chromadorea</taxon>
        <taxon>Rhabditida</taxon>
        <taxon>Spirurina</taxon>
        <taxon>Ascaridomorpha</taxon>
        <taxon>Ascaridoidea</taxon>
        <taxon>Anisakidae</taxon>
        <taxon>Anisakis</taxon>
        <taxon>Anisakis simplex complex</taxon>
    </lineage>
</organism>
<keyword evidence="2" id="KW-1185">Reference proteome</keyword>
<evidence type="ECO:0000313" key="3">
    <source>
        <dbReference type="WBParaSite" id="ASIM_0000240701-mRNA-1"/>
    </source>
</evidence>
<dbReference type="Proteomes" id="UP000267096">
    <property type="component" value="Unassembled WGS sequence"/>
</dbReference>
<sequence>ICYLSSERTIQIIFIIQVQSGCDANAQQKLETCSQELVTIGVLDSRSSNPLQQIAFGAQHLSSQHSNEFILKICAAYDRFNQCVDSGSSVKHFCYALHPLKIRYGITDAALNYICGQGYKCALLLKATPPSIR</sequence>
<dbReference type="EMBL" id="UYRR01002958">
    <property type="protein sequence ID" value="VDK19800.1"/>
    <property type="molecule type" value="Genomic_DNA"/>
</dbReference>
<evidence type="ECO:0000313" key="2">
    <source>
        <dbReference type="Proteomes" id="UP000267096"/>
    </source>
</evidence>
<accession>A0A0M3J4D9</accession>
<protein>
    <submittedName>
        <fullName evidence="3">PMEI domain-containing protein</fullName>
    </submittedName>
</protein>
<dbReference type="WBParaSite" id="ASIM_0000240701-mRNA-1">
    <property type="protein sequence ID" value="ASIM_0000240701-mRNA-1"/>
    <property type="gene ID" value="ASIM_0000240701"/>
</dbReference>
<gene>
    <name evidence="1" type="ORF">ASIM_LOCUS2271</name>
</gene>